<keyword evidence="2" id="KW-1185">Reference proteome</keyword>
<dbReference type="PANTHER" id="PTHR37535:SF3">
    <property type="entry name" value="FLUG DOMAIN-CONTAINING PROTEIN"/>
    <property type="match status" value="1"/>
</dbReference>
<dbReference type="OrthoDB" id="3033142at2759"/>
<evidence type="ECO:0000313" key="1">
    <source>
        <dbReference type="EMBL" id="OBZ71522.1"/>
    </source>
</evidence>
<reference evidence="1 2" key="1">
    <citation type="submission" date="2016-03" db="EMBL/GenBank/DDBJ databases">
        <title>Whole genome sequencing of Grifola frondosa 9006-11.</title>
        <authorList>
            <person name="Min B."/>
            <person name="Park H."/>
            <person name="Kim J.-G."/>
            <person name="Cho H."/>
            <person name="Oh Y.-L."/>
            <person name="Kong W.-S."/>
            <person name="Choi I.-G."/>
        </authorList>
    </citation>
    <scope>NUCLEOTIDE SEQUENCE [LARGE SCALE GENOMIC DNA]</scope>
    <source>
        <strain evidence="1 2">9006-11</strain>
    </source>
</reference>
<dbReference type="PANTHER" id="PTHR37535">
    <property type="entry name" value="FLUG DOMAIN PROTEIN"/>
    <property type="match status" value="1"/>
</dbReference>
<dbReference type="EMBL" id="LUGG01000011">
    <property type="protein sequence ID" value="OBZ71522.1"/>
    <property type="molecule type" value="Genomic_DNA"/>
</dbReference>
<name>A0A1C7M3U5_GRIFR</name>
<sequence length="320" mass="36524">MWPRYCSVYLSSRYLFQVKAYINSDAFRDLALLTTAMRTKRVADSVDVDAVICAIWHDTTFIRTNRMRVQMAFICMLSAISAERPGAIVESGTHRNTNQALEYRDFAIWVIPMKETKRIVVVAAVTIRLLKGQRENDAFFKSFIIFPEPPTSRASCPMMSLLTMALEDGIFSDVSTIDEILYPKRFPDHMHRLSFKPGKERLLVLRNEVLGPDGWTISPTKALGYDPYRRLLSQCGKAAGFDHFTPYDMRRGAANEADAQLSANDRDLLLGHVSGTEQFYASYQSRLSCVDVQGLYYQRGQDGQAKQLIRVRRSWDVQHP</sequence>
<dbReference type="OMA" id="DYESHAM"/>
<gene>
    <name evidence="1" type="ORF">A0H81_08405</name>
</gene>
<dbReference type="STRING" id="5627.A0A1C7M3U5"/>
<dbReference type="AlphaFoldDB" id="A0A1C7M3U5"/>
<comment type="caution">
    <text evidence="1">The sequence shown here is derived from an EMBL/GenBank/DDBJ whole genome shotgun (WGS) entry which is preliminary data.</text>
</comment>
<organism evidence="1 2">
    <name type="scientific">Grifola frondosa</name>
    <name type="common">Maitake</name>
    <name type="synonym">Polyporus frondosus</name>
    <dbReference type="NCBI Taxonomy" id="5627"/>
    <lineage>
        <taxon>Eukaryota</taxon>
        <taxon>Fungi</taxon>
        <taxon>Dikarya</taxon>
        <taxon>Basidiomycota</taxon>
        <taxon>Agaricomycotina</taxon>
        <taxon>Agaricomycetes</taxon>
        <taxon>Polyporales</taxon>
        <taxon>Grifolaceae</taxon>
        <taxon>Grifola</taxon>
    </lineage>
</organism>
<protein>
    <submittedName>
        <fullName evidence="1">Uncharacterized protein</fullName>
    </submittedName>
</protein>
<accession>A0A1C7M3U5</accession>
<proteinExistence type="predicted"/>
<dbReference type="Proteomes" id="UP000092993">
    <property type="component" value="Unassembled WGS sequence"/>
</dbReference>
<dbReference type="InterPro" id="IPR021842">
    <property type="entry name" value="DUF3435"/>
</dbReference>
<dbReference type="Pfam" id="PF11917">
    <property type="entry name" value="DUF3435"/>
    <property type="match status" value="1"/>
</dbReference>
<evidence type="ECO:0000313" key="2">
    <source>
        <dbReference type="Proteomes" id="UP000092993"/>
    </source>
</evidence>